<feature type="transmembrane region" description="Helical" evidence="1">
    <location>
        <begin position="114"/>
        <end position="141"/>
    </location>
</feature>
<feature type="transmembrane region" description="Helical" evidence="1">
    <location>
        <begin position="295"/>
        <end position="315"/>
    </location>
</feature>
<keyword evidence="3" id="KW-1185">Reference proteome</keyword>
<accession>A0A7G9WJC0</accession>
<feature type="transmembrane region" description="Helical" evidence="1">
    <location>
        <begin position="84"/>
        <end position="102"/>
    </location>
</feature>
<evidence type="ECO:0000313" key="2">
    <source>
        <dbReference type="EMBL" id="QNO18782.1"/>
    </source>
</evidence>
<gene>
    <name evidence="2" type="ORF">H6X83_03875</name>
</gene>
<keyword evidence="1" id="KW-0472">Membrane</keyword>
<dbReference type="KEGG" id="caml:H6X83_03875"/>
<name>A0A7G9WJC0_9FIRM</name>
<keyword evidence="1" id="KW-0812">Transmembrane</keyword>
<feature type="transmembrane region" description="Helical" evidence="1">
    <location>
        <begin position="236"/>
        <end position="256"/>
    </location>
</feature>
<dbReference type="InterPro" id="IPR045691">
    <property type="entry name" value="DUF6056"/>
</dbReference>
<proteinExistence type="predicted"/>
<keyword evidence="1" id="KW-1133">Transmembrane helix</keyword>
<feature type="transmembrane region" description="Helical" evidence="1">
    <location>
        <begin position="153"/>
        <end position="176"/>
    </location>
</feature>
<reference evidence="2 3" key="1">
    <citation type="submission" date="2020-08" db="EMBL/GenBank/DDBJ databases">
        <authorList>
            <person name="Ren C."/>
            <person name="Gu Y."/>
            <person name="Xu Y."/>
        </authorList>
    </citation>
    <scope>NUCLEOTIDE SEQUENCE [LARGE SCALE GENOMIC DNA]</scope>
    <source>
        <strain evidence="2 3">LBM18003</strain>
    </source>
</reference>
<dbReference type="Pfam" id="PF19528">
    <property type="entry name" value="DUF6056"/>
    <property type="match status" value="1"/>
</dbReference>
<evidence type="ECO:0000256" key="1">
    <source>
        <dbReference type="SAM" id="Phobius"/>
    </source>
</evidence>
<sequence length="433" mass="49046">MANLFAQLLLLADLSIWKVLTPFVITGISFLLFYCVTGRLTPQEGRLKRDCALACVCAFFPGLIPLGQHLFADTFLWMDGSCNYLYTLLFFLIGFLPFWNALRNRPPIYRLRWACPVFFTLAGLMHEQTAVALFIFSIAALLFLHKDGKQPRYLLVLTGISTAVMIFTFTCPGAYHRLTEVGQGHTGSMVRRLYENLAHYFVPFSADYWPLTAVIGLCALYLLYRHPLRFQRITMLFIGFGTVLAPLSQVLSLPSLQHSGASAGMKATLLLLYWILFFLAILCVFLQAARQDKNYRYLPVLYLTMWVSQAIPALLGGAGRPVLPLVGMTLLLVLCVLEEITLTKAVPVQLCTAAVALCALLNTFAPVMSNYASYQDILQQISAAKARKTDVVTFDQRKFNMHYCYFHSFIAPYSYDIRNYYCLPERVRIEFKP</sequence>
<feature type="transmembrane region" description="Helical" evidence="1">
    <location>
        <begin position="197"/>
        <end position="224"/>
    </location>
</feature>
<dbReference type="EMBL" id="CP060696">
    <property type="protein sequence ID" value="QNO18782.1"/>
    <property type="molecule type" value="Genomic_DNA"/>
</dbReference>
<organism evidence="2 3">
    <name type="scientific">Caproicibacterium amylolyticum</name>
    <dbReference type="NCBI Taxonomy" id="2766537"/>
    <lineage>
        <taxon>Bacteria</taxon>
        <taxon>Bacillati</taxon>
        <taxon>Bacillota</taxon>
        <taxon>Clostridia</taxon>
        <taxon>Eubacteriales</taxon>
        <taxon>Oscillospiraceae</taxon>
        <taxon>Caproicibacterium</taxon>
    </lineage>
</organism>
<dbReference type="AlphaFoldDB" id="A0A7G9WJC0"/>
<protein>
    <submittedName>
        <fullName evidence="2">Uncharacterized protein</fullName>
    </submittedName>
</protein>
<dbReference type="Proteomes" id="UP000516046">
    <property type="component" value="Chromosome"/>
</dbReference>
<feature type="transmembrane region" description="Helical" evidence="1">
    <location>
        <begin position="20"/>
        <end position="40"/>
    </location>
</feature>
<feature type="transmembrane region" description="Helical" evidence="1">
    <location>
        <begin position="52"/>
        <end position="72"/>
    </location>
</feature>
<evidence type="ECO:0000313" key="3">
    <source>
        <dbReference type="Proteomes" id="UP000516046"/>
    </source>
</evidence>
<feature type="transmembrane region" description="Helical" evidence="1">
    <location>
        <begin position="268"/>
        <end position="289"/>
    </location>
</feature>